<evidence type="ECO:0000313" key="2">
    <source>
        <dbReference type="EMBL" id="MBO2459358.1"/>
    </source>
</evidence>
<dbReference type="Pfam" id="PF01381">
    <property type="entry name" value="HTH_3"/>
    <property type="match status" value="1"/>
</dbReference>
<organism evidence="2 3">
    <name type="scientific">Actinomadura violacea</name>
    <dbReference type="NCBI Taxonomy" id="2819934"/>
    <lineage>
        <taxon>Bacteria</taxon>
        <taxon>Bacillati</taxon>
        <taxon>Actinomycetota</taxon>
        <taxon>Actinomycetes</taxon>
        <taxon>Streptosporangiales</taxon>
        <taxon>Thermomonosporaceae</taxon>
        <taxon>Actinomadura</taxon>
    </lineage>
</organism>
<dbReference type="SUPFAM" id="SSF47413">
    <property type="entry name" value="lambda repressor-like DNA-binding domains"/>
    <property type="match status" value="1"/>
</dbReference>
<dbReference type="PROSITE" id="PS50943">
    <property type="entry name" value="HTH_CROC1"/>
    <property type="match status" value="1"/>
</dbReference>
<dbReference type="CDD" id="cd00093">
    <property type="entry name" value="HTH_XRE"/>
    <property type="match status" value="1"/>
</dbReference>
<dbReference type="InterPro" id="IPR001387">
    <property type="entry name" value="Cro/C1-type_HTH"/>
</dbReference>
<accession>A0ABS3RRL5</accession>
<dbReference type="RefSeq" id="WP_208241934.1">
    <property type="nucleotide sequence ID" value="NZ_JAGEPF010000010.1"/>
</dbReference>
<protein>
    <submittedName>
        <fullName evidence="2">Helix-turn-helix transcriptional regulator</fullName>
    </submittedName>
</protein>
<reference evidence="2 3" key="1">
    <citation type="submission" date="2021-03" db="EMBL/GenBank/DDBJ databases">
        <title>Actinomadura violae sp. nov., isolated from lichen in Thailand.</title>
        <authorList>
            <person name="Kanchanasin P."/>
            <person name="Saeng-In P."/>
            <person name="Phongsopitanun W."/>
            <person name="Yuki M."/>
            <person name="Kudo T."/>
            <person name="Ohkuma M."/>
            <person name="Tanasupawat S."/>
        </authorList>
    </citation>
    <scope>NUCLEOTIDE SEQUENCE [LARGE SCALE GENOMIC DNA]</scope>
    <source>
        <strain evidence="2 3">LCR2-06</strain>
    </source>
</reference>
<dbReference type="Gene3D" id="1.10.260.40">
    <property type="entry name" value="lambda repressor-like DNA-binding domains"/>
    <property type="match status" value="1"/>
</dbReference>
<evidence type="ECO:0000259" key="1">
    <source>
        <dbReference type="PROSITE" id="PS50943"/>
    </source>
</evidence>
<comment type="caution">
    <text evidence="2">The sequence shown here is derived from an EMBL/GenBank/DDBJ whole genome shotgun (WGS) entry which is preliminary data.</text>
</comment>
<dbReference type="SMART" id="SM00530">
    <property type="entry name" value="HTH_XRE"/>
    <property type="match status" value="1"/>
</dbReference>
<dbReference type="Proteomes" id="UP000680206">
    <property type="component" value="Unassembled WGS sequence"/>
</dbReference>
<evidence type="ECO:0000313" key="3">
    <source>
        <dbReference type="Proteomes" id="UP000680206"/>
    </source>
</evidence>
<gene>
    <name evidence="2" type="ORF">J4709_17400</name>
</gene>
<dbReference type="EMBL" id="JAGEPF010000010">
    <property type="protein sequence ID" value="MBO2459358.1"/>
    <property type="molecule type" value="Genomic_DNA"/>
</dbReference>
<name>A0ABS3RRL5_9ACTN</name>
<dbReference type="InterPro" id="IPR010982">
    <property type="entry name" value="Lambda_DNA-bd_dom_sf"/>
</dbReference>
<sequence>MVEQNEVIDDQFIAYKVRYRLSQQKVTQVALAKELGVSEFYVSRRVRGEVPFSAVELGKVAVFLRVEIAYFFPPILSERAS</sequence>
<feature type="domain" description="HTH cro/C1-type" evidence="1">
    <location>
        <begin position="17"/>
        <end position="71"/>
    </location>
</feature>
<proteinExistence type="predicted"/>
<keyword evidence="3" id="KW-1185">Reference proteome</keyword>